<dbReference type="GO" id="GO:0005886">
    <property type="term" value="C:plasma membrane"/>
    <property type="evidence" value="ECO:0007669"/>
    <property type="project" value="TreeGrafter"/>
</dbReference>
<dbReference type="Proteomes" id="UP000095237">
    <property type="component" value="Unassembled WGS sequence"/>
</dbReference>
<dbReference type="AlphaFoldDB" id="A0A1E5ILY1"/>
<dbReference type="Pfam" id="PF05656">
    <property type="entry name" value="DUF805"/>
    <property type="match status" value="1"/>
</dbReference>
<name>A0A1E5ILY1_ENDTX</name>
<accession>A0A1E5ILY1</accession>
<keyword evidence="1" id="KW-1133">Transmembrane helix</keyword>
<evidence type="ECO:0000256" key="1">
    <source>
        <dbReference type="SAM" id="Phobius"/>
    </source>
</evidence>
<keyword evidence="3" id="KW-1185">Reference proteome</keyword>
<proteinExistence type="predicted"/>
<evidence type="ECO:0000313" key="2">
    <source>
        <dbReference type="EMBL" id="OEG71449.1"/>
    </source>
</evidence>
<feature type="transmembrane region" description="Helical" evidence="1">
    <location>
        <begin position="54"/>
        <end position="75"/>
    </location>
</feature>
<keyword evidence="1" id="KW-0812">Transmembrane</keyword>
<feature type="transmembrane region" description="Helical" evidence="1">
    <location>
        <begin position="87"/>
        <end position="111"/>
    </location>
</feature>
<sequence length="121" mass="14396">MVKFLKIYFWDVISNHYVDFDGRASLAQFWYFMLINFVLKFVWVFFYKFVFIGCIASIFDFLMDAILILPSISIVTRRLHDTNRSGWFQLIELIPFIGCIILIILLVLGPVDPNRFDDERI</sequence>
<dbReference type="PANTHER" id="PTHR34980:SF2">
    <property type="entry name" value="INNER MEMBRANE PROTEIN YHAH-RELATED"/>
    <property type="match status" value="1"/>
</dbReference>
<gene>
    <name evidence="2" type="ORF">ATZ36_02780</name>
</gene>
<organism evidence="2 3">
    <name type="scientific">Endomicrobium trichonymphae</name>
    <dbReference type="NCBI Taxonomy" id="1408204"/>
    <lineage>
        <taxon>Bacteria</taxon>
        <taxon>Pseudomonadati</taxon>
        <taxon>Elusimicrobiota</taxon>
        <taxon>Endomicrobiia</taxon>
        <taxon>Endomicrobiales</taxon>
        <taxon>Endomicrobiaceae</taxon>
        <taxon>Candidatus Endomicrobiellum</taxon>
    </lineage>
</organism>
<evidence type="ECO:0000313" key="3">
    <source>
        <dbReference type="Proteomes" id="UP000095237"/>
    </source>
</evidence>
<dbReference type="InterPro" id="IPR008523">
    <property type="entry name" value="DUF805"/>
</dbReference>
<comment type="caution">
    <text evidence="2">The sequence shown here is derived from an EMBL/GenBank/DDBJ whole genome shotgun (WGS) entry which is preliminary data.</text>
</comment>
<dbReference type="PANTHER" id="PTHR34980">
    <property type="entry name" value="INNER MEMBRANE PROTEIN-RELATED-RELATED"/>
    <property type="match status" value="1"/>
</dbReference>
<dbReference type="EMBL" id="LNVX01000216">
    <property type="protein sequence ID" value="OEG71449.1"/>
    <property type="molecule type" value="Genomic_DNA"/>
</dbReference>
<keyword evidence="1" id="KW-0472">Membrane</keyword>
<reference evidence="2 3" key="1">
    <citation type="submission" date="2015-11" db="EMBL/GenBank/DDBJ databases">
        <title>Evidence for parallel genomic evolution in an endosymbiosis of termite gut flagellates.</title>
        <authorList>
            <person name="Zheng H."/>
        </authorList>
    </citation>
    <scope>NUCLEOTIDE SEQUENCE [LARGE SCALE GENOMIC DNA]</scope>
    <source>
        <strain evidence="2 3">CET450</strain>
    </source>
</reference>
<feature type="transmembrane region" description="Helical" evidence="1">
    <location>
        <begin position="29"/>
        <end position="47"/>
    </location>
</feature>
<evidence type="ECO:0008006" key="4">
    <source>
        <dbReference type="Google" id="ProtNLM"/>
    </source>
</evidence>
<protein>
    <recommendedName>
        <fullName evidence="4">DUF805 domain-containing protein</fullName>
    </recommendedName>
</protein>